<dbReference type="AlphaFoldDB" id="A0A395LMM9"/>
<dbReference type="PANTHER" id="PTHR42852">
    <property type="entry name" value="THIOL:DISULFIDE INTERCHANGE PROTEIN DSBE"/>
    <property type="match status" value="1"/>
</dbReference>
<dbReference type="InterPro" id="IPR004799">
    <property type="entry name" value="Periplasmic_diS_OxRdtase_DsbE"/>
</dbReference>
<dbReference type="InterPro" id="IPR050553">
    <property type="entry name" value="Thioredoxin_ResA/DsbE_sf"/>
</dbReference>
<gene>
    <name evidence="7" type="ORF">DL238_12215</name>
</gene>
<evidence type="ECO:0000313" key="8">
    <source>
        <dbReference type="Proteomes" id="UP000254101"/>
    </source>
</evidence>
<dbReference type="InterPro" id="IPR036249">
    <property type="entry name" value="Thioredoxin-like_sf"/>
</dbReference>
<dbReference type="GO" id="GO:0030288">
    <property type="term" value="C:outer membrane-bounded periplasmic space"/>
    <property type="evidence" value="ECO:0007669"/>
    <property type="project" value="InterPro"/>
</dbReference>
<dbReference type="OrthoDB" id="9799347at2"/>
<feature type="domain" description="Thioredoxin" evidence="6">
    <location>
        <begin position="35"/>
        <end position="180"/>
    </location>
</feature>
<dbReference type="PROSITE" id="PS51352">
    <property type="entry name" value="THIOREDOXIN_2"/>
    <property type="match status" value="1"/>
</dbReference>
<keyword evidence="3" id="KW-0201">Cytochrome c-type biogenesis</keyword>
<protein>
    <submittedName>
        <fullName evidence="7">DsbE family thiol:disulfide interchange protein</fullName>
    </submittedName>
</protein>
<evidence type="ECO:0000259" key="6">
    <source>
        <dbReference type="PROSITE" id="PS51352"/>
    </source>
</evidence>
<dbReference type="PANTHER" id="PTHR42852:SF6">
    <property type="entry name" value="THIOL:DISULFIDE INTERCHANGE PROTEIN DSBE"/>
    <property type="match status" value="1"/>
</dbReference>
<name>A0A395LMM9_9SPHN</name>
<keyword evidence="4" id="KW-1015">Disulfide bond</keyword>
<keyword evidence="8" id="KW-1185">Reference proteome</keyword>
<evidence type="ECO:0000256" key="4">
    <source>
        <dbReference type="ARBA" id="ARBA00023157"/>
    </source>
</evidence>
<dbReference type="Pfam" id="PF08534">
    <property type="entry name" value="Redoxin"/>
    <property type="match status" value="1"/>
</dbReference>
<organism evidence="7 8">
    <name type="scientific">Alteriqipengyuania lutimaris</name>
    <dbReference type="NCBI Taxonomy" id="1538146"/>
    <lineage>
        <taxon>Bacteria</taxon>
        <taxon>Pseudomonadati</taxon>
        <taxon>Pseudomonadota</taxon>
        <taxon>Alphaproteobacteria</taxon>
        <taxon>Sphingomonadales</taxon>
        <taxon>Erythrobacteraceae</taxon>
        <taxon>Alteriqipengyuania</taxon>
    </lineage>
</organism>
<dbReference type="EMBL" id="QRBB01000001">
    <property type="protein sequence ID" value="RDS78293.1"/>
    <property type="molecule type" value="Genomic_DNA"/>
</dbReference>
<dbReference type="Gene3D" id="3.40.30.10">
    <property type="entry name" value="Glutaredoxin"/>
    <property type="match status" value="1"/>
</dbReference>
<dbReference type="InterPro" id="IPR013766">
    <property type="entry name" value="Thioredoxin_domain"/>
</dbReference>
<evidence type="ECO:0000256" key="3">
    <source>
        <dbReference type="ARBA" id="ARBA00022748"/>
    </source>
</evidence>
<evidence type="ECO:0000256" key="5">
    <source>
        <dbReference type="ARBA" id="ARBA00023284"/>
    </source>
</evidence>
<sequence>MKKLWVILPLALFALFLGVAGYQLSQPKDEFVRSTMIGKPLPAFDLPAFVPEGAPEAAPRLESTDFADGQPRLLNIWASWCLPCIAEAPQLEELAQRGVPIVGVAIRDEPETIAQFLDNYGNPYAAIAKDDIAEVQLALGSSGVPETFVIDGEGVIRYQHIGDIRANDVDEIYAAWEDAR</sequence>
<keyword evidence="5" id="KW-0676">Redox-active center</keyword>
<dbReference type="CDD" id="cd03010">
    <property type="entry name" value="TlpA_like_DsbE"/>
    <property type="match status" value="1"/>
</dbReference>
<accession>A0A395LMM9</accession>
<dbReference type="GO" id="GO:0015036">
    <property type="term" value="F:disulfide oxidoreductase activity"/>
    <property type="evidence" value="ECO:0007669"/>
    <property type="project" value="InterPro"/>
</dbReference>
<comment type="caution">
    <text evidence="7">The sequence shown here is derived from an EMBL/GenBank/DDBJ whole genome shotgun (WGS) entry which is preliminary data.</text>
</comment>
<reference evidence="7 8" key="1">
    <citation type="submission" date="2018-07" db="EMBL/GenBank/DDBJ databases">
        <title>Erythrobacter nanhaiensis sp. nov., a novel member of the genus Erythrobacter isolated from the South China Sea.</title>
        <authorList>
            <person name="Chen X."/>
            <person name="Liu J."/>
        </authorList>
    </citation>
    <scope>NUCLEOTIDE SEQUENCE [LARGE SCALE GENOMIC DNA]</scope>
    <source>
        <strain evidence="7 8">S-5</strain>
    </source>
</reference>
<dbReference type="SUPFAM" id="SSF52833">
    <property type="entry name" value="Thioredoxin-like"/>
    <property type="match status" value="1"/>
</dbReference>
<dbReference type="GO" id="GO:0017004">
    <property type="term" value="P:cytochrome complex assembly"/>
    <property type="evidence" value="ECO:0007669"/>
    <property type="project" value="UniProtKB-KW"/>
</dbReference>
<evidence type="ECO:0000313" key="7">
    <source>
        <dbReference type="EMBL" id="RDS78293.1"/>
    </source>
</evidence>
<evidence type="ECO:0000256" key="1">
    <source>
        <dbReference type="ARBA" id="ARBA00004196"/>
    </source>
</evidence>
<proteinExistence type="inferred from homology"/>
<dbReference type="Proteomes" id="UP000254101">
    <property type="component" value="Unassembled WGS sequence"/>
</dbReference>
<dbReference type="InterPro" id="IPR013740">
    <property type="entry name" value="Redoxin"/>
</dbReference>
<evidence type="ECO:0000256" key="2">
    <source>
        <dbReference type="ARBA" id="ARBA00007758"/>
    </source>
</evidence>
<comment type="similarity">
    <text evidence="2">Belongs to the thioredoxin family. DsbE subfamily.</text>
</comment>
<dbReference type="RefSeq" id="WP_115492518.1">
    <property type="nucleotide sequence ID" value="NZ_JACHWW010000001.1"/>
</dbReference>
<comment type="subcellular location">
    <subcellularLocation>
        <location evidence="1">Cell envelope</location>
    </subcellularLocation>
</comment>
<dbReference type="NCBIfam" id="TIGR00385">
    <property type="entry name" value="dsbE"/>
    <property type="match status" value="1"/>
</dbReference>